<keyword evidence="3" id="KW-1185">Reference proteome</keyword>
<comment type="caution">
    <text evidence="2">The sequence shown here is derived from an EMBL/GenBank/DDBJ whole genome shotgun (WGS) entry which is preliminary data.</text>
</comment>
<dbReference type="AlphaFoldDB" id="A0A482WWM6"/>
<evidence type="ECO:0000313" key="3">
    <source>
        <dbReference type="Proteomes" id="UP000291343"/>
    </source>
</evidence>
<dbReference type="OrthoDB" id="6617204at2759"/>
<evidence type="ECO:0000256" key="1">
    <source>
        <dbReference type="SAM" id="MobiDB-lite"/>
    </source>
</evidence>
<evidence type="ECO:0000313" key="2">
    <source>
        <dbReference type="EMBL" id="RZF38019.1"/>
    </source>
</evidence>
<dbReference type="Proteomes" id="UP000291343">
    <property type="component" value="Unassembled WGS sequence"/>
</dbReference>
<reference evidence="2 3" key="1">
    <citation type="journal article" date="2017" name="Gigascience">
        <title>Genome sequence of the small brown planthopper, Laodelphax striatellus.</title>
        <authorList>
            <person name="Zhu J."/>
            <person name="Jiang F."/>
            <person name="Wang X."/>
            <person name="Yang P."/>
            <person name="Bao Y."/>
            <person name="Zhao W."/>
            <person name="Wang W."/>
            <person name="Lu H."/>
            <person name="Wang Q."/>
            <person name="Cui N."/>
            <person name="Li J."/>
            <person name="Chen X."/>
            <person name="Luo L."/>
            <person name="Yu J."/>
            <person name="Kang L."/>
            <person name="Cui F."/>
        </authorList>
    </citation>
    <scope>NUCLEOTIDE SEQUENCE [LARGE SCALE GENOMIC DNA]</scope>
    <source>
        <strain evidence="2">Lst14</strain>
    </source>
</reference>
<gene>
    <name evidence="2" type="ORF">LSTR_LSTR006418</name>
</gene>
<dbReference type="EMBL" id="QKKF02022824">
    <property type="protein sequence ID" value="RZF38019.1"/>
    <property type="molecule type" value="Genomic_DNA"/>
</dbReference>
<organism evidence="2 3">
    <name type="scientific">Laodelphax striatellus</name>
    <name type="common">Small brown planthopper</name>
    <name type="synonym">Delphax striatella</name>
    <dbReference type="NCBI Taxonomy" id="195883"/>
    <lineage>
        <taxon>Eukaryota</taxon>
        <taxon>Metazoa</taxon>
        <taxon>Ecdysozoa</taxon>
        <taxon>Arthropoda</taxon>
        <taxon>Hexapoda</taxon>
        <taxon>Insecta</taxon>
        <taxon>Pterygota</taxon>
        <taxon>Neoptera</taxon>
        <taxon>Paraneoptera</taxon>
        <taxon>Hemiptera</taxon>
        <taxon>Auchenorrhyncha</taxon>
        <taxon>Fulgoroidea</taxon>
        <taxon>Delphacidae</taxon>
        <taxon>Criomorphinae</taxon>
        <taxon>Laodelphax</taxon>
    </lineage>
</organism>
<protein>
    <submittedName>
        <fullName evidence="2">Uncharacterized protein</fullName>
    </submittedName>
</protein>
<feature type="compositionally biased region" description="Basic and acidic residues" evidence="1">
    <location>
        <begin position="575"/>
        <end position="584"/>
    </location>
</feature>
<accession>A0A482WWM6</accession>
<dbReference type="InParanoid" id="A0A482WWM6"/>
<name>A0A482WWM6_LAOST</name>
<sequence>MSPSPCLNVGSMSDQPDALLYFTELHAQHSCSTLLVTIVPHRAQNKTVGCIGNEIGPYFKCSYYLSLRAKSEYAQSDTRMIPRKLYSQCLEVLAPILEKLGGTVDWDENPTTPLDKLAAVIVEDLLSRVSKGKSRWNESWRIFLTPKIRYAVLALEESLLKFAADRCKALRRVCFPWCGSVLDPKRLSLLPPSVTVVDFDLESHDLDLSNMGDLAPANWLPESALLHRSLWSSRRKAIEGTGLTEVHLTGVSVTAAQLTTILEQSPCLRVLEHYQLVRALYNMHAQQWKRNEPLPKYKLLNLDADFSHIIRSHMSPLAVLPCDALRLASTLCPEACYIRLRYDPMTPNDILQPLTSLKKMREFSAVCVSSGERCVLDFTDMAPLIEHHGPKSLLALELKVIEEVDPHVILLNCPKLESLVLSGCGFNVPASCPSHGCSDAGFVLPGPRLRLLFYADGDDFSWTHHMPQCFWRATLNPRQGHGKRNRIKGLFLESPRIWDETATYLWTNEGDGEGQTSLYPELQIISLCRYPEINIPHLQAALKGAPIKYLRSVTCDKLHAKHLCRARDFTCHLRSRPENREEKPSPSTTPHHHSYHDDSYDLGNCDLRLRQPRPFNHTTDNNSPFNLFAGHFLTHKAASFLAYSQHLRVRHGSVSKKKPQLAATDSRLTELKYFNLKETEAELQAALSSLVLAQEND</sequence>
<proteinExistence type="predicted"/>
<feature type="region of interest" description="Disordered" evidence="1">
    <location>
        <begin position="575"/>
        <end position="598"/>
    </location>
</feature>